<keyword evidence="5" id="KW-0830">Ubiquinone</keyword>
<evidence type="ECO:0000256" key="3">
    <source>
        <dbReference type="ARBA" id="ARBA00022691"/>
    </source>
</evidence>
<accession>A0ABP9VFH8</accession>
<evidence type="ECO:0000256" key="2">
    <source>
        <dbReference type="ARBA" id="ARBA00022679"/>
    </source>
</evidence>
<dbReference type="Proteomes" id="UP001458946">
    <property type="component" value="Unassembled WGS sequence"/>
</dbReference>
<reference evidence="5 6" key="1">
    <citation type="submission" date="2024-02" db="EMBL/GenBank/DDBJ databases">
        <title>Deinococcus xinjiangensis NBRC 107630.</title>
        <authorList>
            <person name="Ichikawa N."/>
            <person name="Katano-Makiyama Y."/>
            <person name="Hidaka K."/>
        </authorList>
    </citation>
    <scope>NUCLEOTIDE SEQUENCE [LARGE SCALE GENOMIC DNA]</scope>
    <source>
        <strain evidence="5 6">NBRC 107630</strain>
    </source>
</reference>
<evidence type="ECO:0000313" key="5">
    <source>
        <dbReference type="EMBL" id="GAA5503986.1"/>
    </source>
</evidence>
<evidence type="ECO:0000259" key="4">
    <source>
        <dbReference type="Pfam" id="PF13649"/>
    </source>
</evidence>
<dbReference type="SUPFAM" id="SSF53335">
    <property type="entry name" value="S-adenosyl-L-methionine-dependent methyltransferases"/>
    <property type="match status" value="1"/>
</dbReference>
<evidence type="ECO:0000256" key="1">
    <source>
        <dbReference type="ARBA" id="ARBA00022603"/>
    </source>
</evidence>
<dbReference type="PANTHER" id="PTHR43464:SF19">
    <property type="entry name" value="UBIQUINONE BIOSYNTHESIS O-METHYLTRANSFERASE, MITOCHONDRIAL"/>
    <property type="match status" value="1"/>
</dbReference>
<feature type="domain" description="Methyltransferase" evidence="4">
    <location>
        <begin position="54"/>
        <end position="144"/>
    </location>
</feature>
<dbReference type="CDD" id="cd02440">
    <property type="entry name" value="AdoMet_MTases"/>
    <property type="match status" value="1"/>
</dbReference>
<dbReference type="EMBL" id="BAABRN010000079">
    <property type="protein sequence ID" value="GAA5503986.1"/>
    <property type="molecule type" value="Genomic_DNA"/>
</dbReference>
<keyword evidence="2" id="KW-0808">Transferase</keyword>
<comment type="caution">
    <text evidence="5">The sequence shown here is derived from an EMBL/GenBank/DDBJ whole genome shotgun (WGS) entry which is preliminary data.</text>
</comment>
<dbReference type="Gene3D" id="3.40.50.150">
    <property type="entry name" value="Vaccinia Virus protein VP39"/>
    <property type="match status" value="1"/>
</dbReference>
<keyword evidence="6" id="KW-1185">Reference proteome</keyword>
<organism evidence="5 6">
    <name type="scientific">Deinococcus xinjiangensis</name>
    <dbReference type="NCBI Taxonomy" id="457454"/>
    <lineage>
        <taxon>Bacteria</taxon>
        <taxon>Thermotogati</taxon>
        <taxon>Deinococcota</taxon>
        <taxon>Deinococci</taxon>
        <taxon>Deinococcales</taxon>
        <taxon>Deinococcaceae</taxon>
        <taxon>Deinococcus</taxon>
    </lineage>
</organism>
<keyword evidence="3" id="KW-0949">S-adenosyl-L-methionine</keyword>
<dbReference type="Pfam" id="PF13649">
    <property type="entry name" value="Methyltransf_25"/>
    <property type="match status" value="1"/>
</dbReference>
<keyword evidence="1" id="KW-0489">Methyltransferase</keyword>
<protein>
    <submittedName>
        <fullName evidence="5">Ubiquinone biosynthesis O-methyltransferase, mitochondrial</fullName>
    </submittedName>
</protein>
<sequence length="258" mass="28410">MNAEPCGDELESVPQAEFNDPRLVPLYDLQNRWGADDDFFLALSHEKPASRMADVGCGTGRLTLALAQAGHHVTGLDPARASLNLAQQKPDADQVIWLCGTVETLPTSAFDLILMTSHVAQYFLSDAEWAQTLGHLRRALVTGGRLAFDSRDPAARAWEGWDSGGEREIWTLPDGQQAETWATLDTVSAGMVTFTGYTHFLTTGETLRDSDTLRFRTEEELRSSLQEAQFEVEQLYGGWQRQAIGAGNGELIVVARAR</sequence>
<proteinExistence type="predicted"/>
<dbReference type="PANTHER" id="PTHR43464">
    <property type="entry name" value="METHYLTRANSFERASE"/>
    <property type="match status" value="1"/>
</dbReference>
<evidence type="ECO:0000313" key="6">
    <source>
        <dbReference type="Proteomes" id="UP001458946"/>
    </source>
</evidence>
<name>A0ABP9VFH8_9DEIO</name>
<gene>
    <name evidence="5" type="primary">COQ3_2</name>
    <name evidence="5" type="ORF">Dxin01_03754</name>
</gene>
<dbReference type="InterPro" id="IPR029063">
    <property type="entry name" value="SAM-dependent_MTases_sf"/>
</dbReference>
<dbReference type="InterPro" id="IPR041698">
    <property type="entry name" value="Methyltransf_25"/>
</dbReference>